<dbReference type="EnsemblPlants" id="Pp3c4_20470V3.1">
    <property type="protein sequence ID" value="Pp3c4_20470V3.1"/>
    <property type="gene ID" value="Pp3c4_20470"/>
</dbReference>
<dbReference type="Gramene" id="Pp3c4_20470V3.2">
    <property type="protein sequence ID" value="Pp3c4_20470V3.2"/>
    <property type="gene ID" value="Pp3c4_20470"/>
</dbReference>
<feature type="compositionally biased region" description="Basic and acidic residues" evidence="5">
    <location>
        <begin position="50"/>
        <end position="64"/>
    </location>
</feature>
<keyword evidence="2 4" id="KW-0396">Initiation factor</keyword>
<reference evidence="7" key="3">
    <citation type="submission" date="2020-12" db="UniProtKB">
        <authorList>
            <consortium name="EnsemblPlants"/>
        </authorList>
    </citation>
    <scope>IDENTIFICATION</scope>
</reference>
<comment type="function">
    <text evidence="4">Component of the eukaryotic translation initiation factor 3 (eIF-3) complex, which is involved in protein synthesis of a specialized repertoire of mRNAs and, together with other initiation factors, stimulates binding of mRNA and methionyl-tRNAi to the 40S ribosome. The eIF-3 complex specifically targets and initiates translation of a subset of mRNAs involved in cell proliferation.</text>
</comment>
<protein>
    <recommendedName>
        <fullName evidence="4">Eukaryotic translation initiation factor 3 subunit J</fullName>
        <shortName evidence="4">eIF3j</shortName>
    </recommendedName>
</protein>
<reference evidence="6 8" key="1">
    <citation type="journal article" date="2008" name="Science">
        <title>The Physcomitrella genome reveals evolutionary insights into the conquest of land by plants.</title>
        <authorList>
            <person name="Rensing S."/>
            <person name="Lang D."/>
            <person name="Zimmer A."/>
            <person name="Terry A."/>
            <person name="Salamov A."/>
            <person name="Shapiro H."/>
            <person name="Nishiyama T."/>
            <person name="Perroud P.-F."/>
            <person name="Lindquist E."/>
            <person name="Kamisugi Y."/>
            <person name="Tanahashi T."/>
            <person name="Sakakibara K."/>
            <person name="Fujita T."/>
            <person name="Oishi K."/>
            <person name="Shin-I T."/>
            <person name="Kuroki Y."/>
            <person name="Toyoda A."/>
            <person name="Suzuki Y."/>
            <person name="Hashimoto A."/>
            <person name="Yamaguchi K."/>
            <person name="Sugano A."/>
            <person name="Kohara Y."/>
            <person name="Fujiyama A."/>
            <person name="Anterola A."/>
            <person name="Aoki S."/>
            <person name="Ashton N."/>
            <person name="Barbazuk W.B."/>
            <person name="Barker E."/>
            <person name="Bennetzen J."/>
            <person name="Bezanilla M."/>
            <person name="Blankenship R."/>
            <person name="Cho S.H."/>
            <person name="Dutcher S."/>
            <person name="Estelle M."/>
            <person name="Fawcett J.A."/>
            <person name="Gundlach H."/>
            <person name="Hanada K."/>
            <person name="Heyl A."/>
            <person name="Hicks K.A."/>
            <person name="Hugh J."/>
            <person name="Lohr M."/>
            <person name="Mayer K."/>
            <person name="Melkozernov A."/>
            <person name="Murata T."/>
            <person name="Nelson D."/>
            <person name="Pils B."/>
            <person name="Prigge M."/>
            <person name="Reiss B."/>
            <person name="Renner T."/>
            <person name="Rombauts S."/>
            <person name="Rushton P."/>
            <person name="Sanderfoot A."/>
            <person name="Schween G."/>
            <person name="Shiu S.-H."/>
            <person name="Stueber K."/>
            <person name="Theodoulou F.L."/>
            <person name="Tu H."/>
            <person name="Van de Peer Y."/>
            <person name="Verrier P.J."/>
            <person name="Waters E."/>
            <person name="Wood A."/>
            <person name="Yang L."/>
            <person name="Cove D."/>
            <person name="Cuming A."/>
            <person name="Hasebe M."/>
            <person name="Lucas S."/>
            <person name="Mishler D.B."/>
            <person name="Reski R."/>
            <person name="Grigoriev I."/>
            <person name="Quatrano R.S."/>
            <person name="Boore J.L."/>
        </authorList>
    </citation>
    <scope>NUCLEOTIDE SEQUENCE [LARGE SCALE GENOMIC DNA]</scope>
    <source>
        <strain evidence="7 8">cv. Gransden 2004</strain>
    </source>
</reference>
<evidence type="ECO:0000313" key="6">
    <source>
        <dbReference type="EMBL" id="PNR55607.1"/>
    </source>
</evidence>
<comment type="subunit">
    <text evidence="4">Component of the eukaryotic translation initiation factor 3 (eIF-3) complex.</text>
</comment>
<dbReference type="HOGENOM" id="CLU_085806_1_0_1"/>
<feature type="region of interest" description="Disordered" evidence="5">
    <location>
        <begin position="1"/>
        <end position="74"/>
    </location>
</feature>
<keyword evidence="3 4" id="KW-0648">Protein biosynthesis</keyword>
<dbReference type="AlphaFoldDB" id="A9TBZ8"/>
<dbReference type="InterPro" id="IPR023194">
    <property type="entry name" value="eIF3-like_dom_sf"/>
</dbReference>
<dbReference type="GO" id="GO:0016282">
    <property type="term" value="C:eukaryotic 43S preinitiation complex"/>
    <property type="evidence" value="ECO:0007669"/>
    <property type="project" value="UniProtKB-UniRule"/>
</dbReference>
<dbReference type="PANTHER" id="PTHR21681">
    <property type="entry name" value="EUKARYOTIC TRANSLATION INITIATION FACTOR 3 SUBUNIT J"/>
    <property type="match status" value="1"/>
</dbReference>
<dbReference type="InterPro" id="IPR013906">
    <property type="entry name" value="eIF3j"/>
</dbReference>
<gene>
    <name evidence="7" type="primary">LOC112281796</name>
    <name evidence="6" type="ORF">PHYPA_006504</name>
</gene>
<evidence type="ECO:0000313" key="8">
    <source>
        <dbReference type="Proteomes" id="UP000006727"/>
    </source>
</evidence>
<dbReference type="EMBL" id="ABEU02000004">
    <property type="protein sequence ID" value="PNR55607.1"/>
    <property type="molecule type" value="Genomic_DNA"/>
</dbReference>
<dbReference type="PaxDb" id="3218-PP1S201_55V6.1"/>
<evidence type="ECO:0000256" key="4">
    <source>
        <dbReference type="HAMAP-Rule" id="MF_03009"/>
    </source>
</evidence>
<evidence type="ECO:0000256" key="2">
    <source>
        <dbReference type="ARBA" id="ARBA00022540"/>
    </source>
</evidence>
<dbReference type="Proteomes" id="UP000006727">
    <property type="component" value="Chromosome 4"/>
</dbReference>
<evidence type="ECO:0000313" key="7">
    <source>
        <dbReference type="EnsemblPlants" id="Pp3c4_20470V3.1"/>
    </source>
</evidence>
<dbReference type="STRING" id="3218.A9TBZ8"/>
<feature type="compositionally biased region" description="Basic residues" evidence="5">
    <location>
        <begin position="180"/>
        <end position="190"/>
    </location>
</feature>
<evidence type="ECO:0000256" key="5">
    <source>
        <dbReference type="SAM" id="MobiDB-lite"/>
    </source>
</evidence>
<feature type="region of interest" description="Disordered" evidence="5">
    <location>
        <begin position="175"/>
        <end position="202"/>
    </location>
</feature>
<dbReference type="RefSeq" id="XP_024374457.1">
    <property type="nucleotide sequence ID" value="XM_024518689.2"/>
</dbReference>
<comment type="subcellular location">
    <subcellularLocation>
        <location evidence="4">Cytoplasm</location>
    </subcellularLocation>
</comment>
<name>A9TBZ8_PHYPA</name>
<dbReference type="PANTHER" id="PTHR21681:SF0">
    <property type="entry name" value="EUKARYOTIC TRANSLATION INITIATION FACTOR 3 SUBUNIT J"/>
    <property type="match status" value="1"/>
</dbReference>
<dbReference type="Gene3D" id="1.10.246.60">
    <property type="entry name" value="Eukaryotic translation initiation factor 3 like domains"/>
    <property type="match status" value="1"/>
</dbReference>
<dbReference type="GO" id="GO:0001732">
    <property type="term" value="P:formation of cytoplasmic translation initiation complex"/>
    <property type="evidence" value="ECO:0007669"/>
    <property type="project" value="UniProtKB-UniRule"/>
</dbReference>
<dbReference type="OMA" id="NDYEDFM"/>
<dbReference type="GO" id="GO:0033290">
    <property type="term" value="C:eukaryotic 48S preinitiation complex"/>
    <property type="evidence" value="ECO:0007669"/>
    <property type="project" value="UniProtKB-UniRule"/>
</dbReference>
<dbReference type="OrthoDB" id="20381at2759"/>
<dbReference type="EnsemblPlants" id="Pp3c4_20470V3.2">
    <property type="protein sequence ID" value="Pp3c4_20470V3.2"/>
    <property type="gene ID" value="Pp3c4_20470"/>
</dbReference>
<comment type="similarity">
    <text evidence="4">Belongs to the eIF-3 subunit J family.</text>
</comment>
<dbReference type="GeneID" id="112281796"/>
<dbReference type="HAMAP" id="MF_03009">
    <property type="entry name" value="eIF3j"/>
    <property type="match status" value="1"/>
</dbReference>
<feature type="compositionally biased region" description="Acidic residues" evidence="5">
    <location>
        <begin position="29"/>
        <end position="38"/>
    </location>
</feature>
<keyword evidence="1 4" id="KW-0963">Cytoplasm</keyword>
<organism evidence="6">
    <name type="scientific">Physcomitrium patens</name>
    <name type="common">Spreading-leaved earth moss</name>
    <name type="synonym">Physcomitrella patens</name>
    <dbReference type="NCBI Taxonomy" id="3218"/>
    <lineage>
        <taxon>Eukaryota</taxon>
        <taxon>Viridiplantae</taxon>
        <taxon>Streptophyta</taxon>
        <taxon>Embryophyta</taxon>
        <taxon>Bryophyta</taxon>
        <taxon>Bryophytina</taxon>
        <taxon>Bryopsida</taxon>
        <taxon>Funariidae</taxon>
        <taxon>Funariales</taxon>
        <taxon>Funariaceae</taxon>
        <taxon>Physcomitrium</taxon>
    </lineage>
</organism>
<sequence length="215" mass="24158">MDDDWDAEDFTPLPPVLAKEATQVKSQWDDEDAEEEPVEEKPKVVAVPKPKAEKKKEKPKKATSDEGVLSDPLAEKLRQQRLVEEADYQNTSELFGGKTRGGRSLEDFIPKSEDDFLEYAELLAQKIRPFEKSFHYMTLLRAIMRHSVANMKASDAKEIASSMTVIANEKLKAERDATAGKKKTGAKKKQLIVDKPDDDGMGGVSYDAVDDYDFM</sequence>
<dbReference type="Pfam" id="PF08597">
    <property type="entry name" value="eIF3_subunit"/>
    <property type="match status" value="1"/>
</dbReference>
<dbReference type="FunCoup" id="A9TBZ8">
    <property type="interactions" value="4193"/>
</dbReference>
<dbReference type="KEGG" id="ppp:112281796"/>
<dbReference type="Gramene" id="Pp3c4_20470V3.1">
    <property type="protein sequence ID" value="Pp3c4_20470V3.1"/>
    <property type="gene ID" value="Pp3c4_20470"/>
</dbReference>
<dbReference type="GO" id="GO:0005852">
    <property type="term" value="C:eukaryotic translation initiation factor 3 complex"/>
    <property type="evidence" value="ECO:0000318"/>
    <property type="project" value="GO_Central"/>
</dbReference>
<evidence type="ECO:0000256" key="3">
    <source>
        <dbReference type="ARBA" id="ARBA00022917"/>
    </source>
</evidence>
<proteinExistence type="inferred from homology"/>
<dbReference type="eggNOG" id="KOG4813">
    <property type="taxonomic scope" value="Eukaryota"/>
</dbReference>
<accession>A9TBZ8</accession>
<evidence type="ECO:0000256" key="1">
    <source>
        <dbReference type="ARBA" id="ARBA00022490"/>
    </source>
</evidence>
<reference evidence="6 8" key="2">
    <citation type="journal article" date="2018" name="Plant J.">
        <title>The Physcomitrella patens chromosome-scale assembly reveals moss genome structure and evolution.</title>
        <authorList>
            <person name="Lang D."/>
            <person name="Ullrich K.K."/>
            <person name="Murat F."/>
            <person name="Fuchs J."/>
            <person name="Jenkins J."/>
            <person name="Haas F.B."/>
            <person name="Piednoel M."/>
            <person name="Gundlach H."/>
            <person name="Van Bel M."/>
            <person name="Meyberg R."/>
            <person name="Vives C."/>
            <person name="Morata J."/>
            <person name="Symeonidi A."/>
            <person name="Hiss M."/>
            <person name="Muchero W."/>
            <person name="Kamisugi Y."/>
            <person name="Saleh O."/>
            <person name="Blanc G."/>
            <person name="Decker E.L."/>
            <person name="van Gessel N."/>
            <person name="Grimwood J."/>
            <person name="Hayes R.D."/>
            <person name="Graham S.W."/>
            <person name="Gunter L.E."/>
            <person name="McDaniel S.F."/>
            <person name="Hoernstein S.N.W."/>
            <person name="Larsson A."/>
            <person name="Li F.W."/>
            <person name="Perroud P.F."/>
            <person name="Phillips J."/>
            <person name="Ranjan P."/>
            <person name="Rokshar D.S."/>
            <person name="Rothfels C.J."/>
            <person name="Schneider L."/>
            <person name="Shu S."/>
            <person name="Stevenson D.W."/>
            <person name="Thummler F."/>
            <person name="Tillich M."/>
            <person name="Villarreal Aguilar J.C."/>
            <person name="Widiez T."/>
            <person name="Wong G.K."/>
            <person name="Wymore A."/>
            <person name="Zhang Y."/>
            <person name="Zimmer A.D."/>
            <person name="Quatrano R.S."/>
            <person name="Mayer K.F.X."/>
            <person name="Goodstein D."/>
            <person name="Casacuberta J.M."/>
            <person name="Vandepoele K."/>
            <person name="Reski R."/>
            <person name="Cuming A.C."/>
            <person name="Tuskan G.A."/>
            <person name="Maumus F."/>
            <person name="Salse J."/>
            <person name="Schmutz J."/>
            <person name="Rensing S.A."/>
        </authorList>
    </citation>
    <scope>NUCLEOTIDE SEQUENCE [LARGE SCALE GENOMIC DNA]</scope>
    <source>
        <strain evidence="7 8">cv. Gransden 2004</strain>
    </source>
</reference>
<dbReference type="GO" id="GO:0003743">
    <property type="term" value="F:translation initiation factor activity"/>
    <property type="evidence" value="ECO:0007669"/>
    <property type="project" value="UniProtKB-UniRule"/>
</dbReference>
<dbReference type="FunFam" id="1.10.246.60:FF:000002">
    <property type="entry name" value="Eukaryotic translation initiation factor 3 subunit J"/>
    <property type="match status" value="1"/>
</dbReference>
<keyword evidence="8" id="KW-1185">Reference proteome</keyword>